<dbReference type="InterPro" id="IPR009056">
    <property type="entry name" value="Cyt_c-like_dom"/>
</dbReference>
<organism evidence="5 6">
    <name type="scientific">Aromatoleum buckelii</name>
    <dbReference type="NCBI Taxonomy" id="200254"/>
    <lineage>
        <taxon>Bacteria</taxon>
        <taxon>Pseudomonadati</taxon>
        <taxon>Pseudomonadota</taxon>
        <taxon>Betaproteobacteria</taxon>
        <taxon>Rhodocyclales</taxon>
        <taxon>Rhodocyclaceae</taxon>
        <taxon>Aromatoleum</taxon>
    </lineage>
</organism>
<evidence type="ECO:0000256" key="2">
    <source>
        <dbReference type="ARBA" id="ARBA00023004"/>
    </source>
</evidence>
<evidence type="ECO:0000256" key="3">
    <source>
        <dbReference type="PROSITE-ProRule" id="PRU00433"/>
    </source>
</evidence>
<dbReference type="RefSeq" id="WP_169199397.1">
    <property type="nucleotide sequence ID" value="NZ_WTVH02000010.1"/>
</dbReference>
<evidence type="ECO:0000313" key="5">
    <source>
        <dbReference type="EMBL" id="NMF94157.1"/>
    </source>
</evidence>
<proteinExistence type="predicted"/>
<evidence type="ECO:0000313" key="6">
    <source>
        <dbReference type="Proteomes" id="UP000601990"/>
    </source>
</evidence>
<keyword evidence="3" id="KW-0349">Heme</keyword>
<dbReference type="InterPro" id="IPR018588">
    <property type="entry name" value="Dihaem_cytochrome-c"/>
</dbReference>
<dbReference type="PROSITE" id="PS51007">
    <property type="entry name" value="CYTC"/>
    <property type="match status" value="1"/>
</dbReference>
<feature type="domain" description="Cytochrome c" evidence="4">
    <location>
        <begin position="24"/>
        <end position="131"/>
    </location>
</feature>
<evidence type="ECO:0000256" key="1">
    <source>
        <dbReference type="ARBA" id="ARBA00022723"/>
    </source>
</evidence>
<name>A0ABX1N4E8_9RHOO</name>
<protein>
    <submittedName>
        <fullName evidence="5">Cytochrome C</fullName>
    </submittedName>
</protein>
<keyword evidence="6" id="KW-1185">Reference proteome</keyword>
<sequence>MNIPIRSVVAGLLVIGLTAAVLTKARAGGDDYFPPVKDKPTVDECGSCHMAFPPAMLPAASWQRMMVELDDHFGDNASLDPQTAAHVTRYLVDNAADAGGRRYGRKLMKGVPAGASPQRITELPKWVREHDEVSRSEWQHKDVGSKANCPACHVDANDGYFEDD</sequence>
<keyword evidence="1 3" id="KW-0479">Metal-binding</keyword>
<evidence type="ECO:0000259" key="4">
    <source>
        <dbReference type="PROSITE" id="PS51007"/>
    </source>
</evidence>
<reference evidence="5" key="1">
    <citation type="submission" date="2019-12" db="EMBL/GenBank/DDBJ databases">
        <title>Comparative genomics gives insights into the taxonomy of the Azoarcus-Aromatoleum group and reveals separate origins of nif in the plant-associated Azoarcus and non-plant-associated Aromatoleum sub-groups.</title>
        <authorList>
            <person name="Lafos M."/>
            <person name="Maluk M."/>
            <person name="Batista M."/>
            <person name="Junghare M."/>
            <person name="Carmona M."/>
            <person name="Faoro H."/>
            <person name="Cruz L.M."/>
            <person name="Battistoni F."/>
            <person name="De Souza E."/>
            <person name="Pedrosa F."/>
            <person name="Chen W.-M."/>
            <person name="Poole P.S."/>
            <person name="Dixon R.A."/>
            <person name="James E.K."/>
        </authorList>
    </citation>
    <scope>NUCLEOTIDE SEQUENCE</scope>
    <source>
        <strain evidence="5">U120</strain>
    </source>
</reference>
<comment type="caution">
    <text evidence="5">The sequence shown here is derived from an EMBL/GenBank/DDBJ whole genome shotgun (WGS) entry which is preliminary data.</text>
</comment>
<accession>A0ABX1N4E8</accession>
<dbReference type="Pfam" id="PF09626">
    <property type="entry name" value="DHC"/>
    <property type="match status" value="1"/>
</dbReference>
<dbReference type="EMBL" id="WTVH01000024">
    <property type="protein sequence ID" value="NMF94157.1"/>
    <property type="molecule type" value="Genomic_DNA"/>
</dbReference>
<dbReference type="Proteomes" id="UP000601990">
    <property type="component" value="Unassembled WGS sequence"/>
</dbReference>
<gene>
    <name evidence="5" type="ORF">GO608_12550</name>
</gene>
<keyword evidence="2 3" id="KW-0408">Iron</keyword>